<comment type="similarity">
    <text evidence="2">Belongs to the ROK (NagC/XylR) family.</text>
</comment>
<proteinExistence type="inferred from homology"/>
<protein>
    <submittedName>
        <fullName evidence="4">Putative NBD/HSP70 family sugar kinase</fullName>
    </submittedName>
</protein>
<dbReference type="RefSeq" id="WP_183776266.1">
    <property type="nucleotide sequence ID" value="NZ_JACHFW010000018.1"/>
</dbReference>
<gene>
    <name evidence="4" type="ORF">HNP82_003185</name>
</gene>
<dbReference type="EMBL" id="JACHFW010000018">
    <property type="protein sequence ID" value="MBB5266031.1"/>
    <property type="molecule type" value="Genomic_DNA"/>
</dbReference>
<dbReference type="SUPFAM" id="SSF46785">
    <property type="entry name" value="Winged helix' DNA-binding domain"/>
    <property type="match status" value="1"/>
</dbReference>
<comment type="caution">
    <text evidence="4">The sequence shown here is derived from an EMBL/GenBank/DDBJ whole genome shotgun (WGS) entry which is preliminary data.</text>
</comment>
<comment type="function">
    <text evidence="1">Transcriptional repressor of xylose-utilizing enzymes.</text>
</comment>
<dbReference type="Proteomes" id="UP000543642">
    <property type="component" value="Unassembled WGS sequence"/>
</dbReference>
<dbReference type="SUPFAM" id="SSF53067">
    <property type="entry name" value="Actin-like ATPase domain"/>
    <property type="match status" value="1"/>
</dbReference>
<accession>A0A7W8HCM2</accession>
<evidence type="ECO:0000313" key="5">
    <source>
        <dbReference type="Proteomes" id="UP000543642"/>
    </source>
</evidence>
<dbReference type="PANTHER" id="PTHR18964">
    <property type="entry name" value="ROK (REPRESSOR, ORF, KINASE) FAMILY"/>
    <property type="match status" value="1"/>
</dbReference>
<dbReference type="Gene3D" id="3.30.420.40">
    <property type="match status" value="2"/>
</dbReference>
<dbReference type="GO" id="GO:0016301">
    <property type="term" value="F:kinase activity"/>
    <property type="evidence" value="ECO:0007669"/>
    <property type="project" value="UniProtKB-KW"/>
</dbReference>
<dbReference type="PANTHER" id="PTHR18964:SF149">
    <property type="entry name" value="BIFUNCTIONAL UDP-N-ACETYLGLUCOSAMINE 2-EPIMERASE_N-ACETYLMANNOSAMINE KINASE"/>
    <property type="match status" value="1"/>
</dbReference>
<name>A0A7W8HCM2_9FIRM</name>
<dbReference type="InterPro" id="IPR000600">
    <property type="entry name" value="ROK"/>
</dbReference>
<dbReference type="Pfam" id="PF13412">
    <property type="entry name" value="HTH_24"/>
    <property type="match status" value="1"/>
</dbReference>
<dbReference type="InterPro" id="IPR036388">
    <property type="entry name" value="WH-like_DNA-bd_sf"/>
</dbReference>
<keyword evidence="5" id="KW-1185">Reference proteome</keyword>
<dbReference type="Pfam" id="PF00480">
    <property type="entry name" value="ROK"/>
    <property type="match status" value="1"/>
</dbReference>
<organism evidence="4 5">
    <name type="scientific">Catenibacillus scindens</name>
    <dbReference type="NCBI Taxonomy" id="673271"/>
    <lineage>
        <taxon>Bacteria</taxon>
        <taxon>Bacillati</taxon>
        <taxon>Bacillota</taxon>
        <taxon>Clostridia</taxon>
        <taxon>Lachnospirales</taxon>
        <taxon>Lachnospiraceae</taxon>
        <taxon>Catenibacillus</taxon>
    </lineage>
</organism>
<dbReference type="AlphaFoldDB" id="A0A7W8HCM2"/>
<dbReference type="CDD" id="cd23763">
    <property type="entry name" value="ASKHA_ATPase_ROK"/>
    <property type="match status" value="1"/>
</dbReference>
<evidence type="ECO:0000256" key="1">
    <source>
        <dbReference type="ARBA" id="ARBA00002486"/>
    </source>
</evidence>
<keyword evidence="4" id="KW-0418">Kinase</keyword>
<reference evidence="4 5" key="1">
    <citation type="submission" date="2020-08" db="EMBL/GenBank/DDBJ databases">
        <title>Genomic Encyclopedia of Type Strains, Phase IV (KMG-IV): sequencing the most valuable type-strain genomes for metagenomic binning, comparative biology and taxonomic classification.</title>
        <authorList>
            <person name="Goeker M."/>
        </authorList>
    </citation>
    <scope>NUCLEOTIDE SEQUENCE [LARGE SCALE GENOMIC DNA]</scope>
    <source>
        <strain evidence="4 5">DSM 106146</strain>
    </source>
</reference>
<dbReference type="Gene3D" id="1.10.10.10">
    <property type="entry name" value="Winged helix-like DNA-binding domain superfamily/Winged helix DNA-binding domain"/>
    <property type="match status" value="1"/>
</dbReference>
<keyword evidence="4" id="KW-0808">Transferase</keyword>
<dbReference type="GO" id="GO:0042732">
    <property type="term" value="P:D-xylose metabolic process"/>
    <property type="evidence" value="ECO:0007669"/>
    <property type="project" value="UniProtKB-KW"/>
</dbReference>
<dbReference type="InterPro" id="IPR036390">
    <property type="entry name" value="WH_DNA-bd_sf"/>
</dbReference>
<evidence type="ECO:0000256" key="3">
    <source>
        <dbReference type="ARBA" id="ARBA00022629"/>
    </source>
</evidence>
<sequence length="368" mass="40983">MKAATNSEVRMNNRRRLLRLLFTSGEMSKQDISLKLNMSLSTVNYLVKELMENELLTTGTQLGSTGGRKPVCIKPVNHARYSIGAEAASDVVRIVGLDLGAHIIARESYPLAQENTADYWRKLGELISEFAKKNKIPKNKLLDIGVTVGVTMQDDRVAARKEKVQEYVFDMDLARESIGMPVHFRHGTKMAAVAQCRRNESAKNFIYIYLGAKISGAIIYDGKVVDFSGINGELGCMLTLNPSDSVRVDSIFSRKILCKKAGCKNLPEFFTKVKEKDPVCTPIWHTYLEQLTLFAHDIFCLFGWPIVLGGSVSPYIGDDLAFLEEKVHEYYAFEEIPDKILSVSSLGEYGSAVGAALVSINRFFDSDI</sequence>
<keyword evidence="3" id="KW-0859">Xylose metabolism</keyword>
<keyword evidence="3" id="KW-0119">Carbohydrate metabolism</keyword>
<evidence type="ECO:0000313" key="4">
    <source>
        <dbReference type="EMBL" id="MBB5266031.1"/>
    </source>
</evidence>
<dbReference type="InterPro" id="IPR043129">
    <property type="entry name" value="ATPase_NBD"/>
</dbReference>
<evidence type="ECO:0000256" key="2">
    <source>
        <dbReference type="ARBA" id="ARBA00006479"/>
    </source>
</evidence>